<dbReference type="Proteomes" id="UP000064967">
    <property type="component" value="Chromosome"/>
</dbReference>
<keyword evidence="3" id="KW-1185">Reference proteome</keyword>
<name>A0A0K1QCQ3_9BACT</name>
<dbReference type="KEGG" id="llu:AKJ09_10105"/>
<dbReference type="EMBL" id="CP012333">
    <property type="protein sequence ID" value="AKV03442.1"/>
    <property type="molecule type" value="Genomic_DNA"/>
</dbReference>
<protein>
    <submittedName>
        <fullName evidence="2">Uncharacterized protein</fullName>
    </submittedName>
</protein>
<sequence>MTGGRGTRLRGRSARLSRLSRRGLGRCLGERRRRPNCTGAQKREREPGAPNSTSRQEPRRGRALRASGLGPSNHSSQS</sequence>
<dbReference type="AlphaFoldDB" id="A0A0K1QCQ3"/>
<reference evidence="2 3" key="1">
    <citation type="submission" date="2015-08" db="EMBL/GenBank/DDBJ databases">
        <authorList>
            <person name="Babu N.S."/>
            <person name="Beckwith C.J."/>
            <person name="Beseler K.G."/>
            <person name="Brison A."/>
            <person name="Carone J.V."/>
            <person name="Caskin T.P."/>
            <person name="Diamond M."/>
            <person name="Durham M.E."/>
            <person name="Foxe J.M."/>
            <person name="Go M."/>
            <person name="Henderson B.A."/>
            <person name="Jones I.B."/>
            <person name="McGettigan J.A."/>
            <person name="Micheletti S.J."/>
            <person name="Nasrallah M.E."/>
            <person name="Ortiz D."/>
            <person name="Piller C.R."/>
            <person name="Privatt S.R."/>
            <person name="Schneider S.L."/>
            <person name="Sharp S."/>
            <person name="Smith T.C."/>
            <person name="Stanton J.D."/>
            <person name="Ullery H.E."/>
            <person name="Wilson R.J."/>
            <person name="Serrano M.G."/>
            <person name="Buck G."/>
            <person name="Lee V."/>
            <person name="Wang Y."/>
            <person name="Carvalho R."/>
            <person name="Voegtly L."/>
            <person name="Shi R."/>
            <person name="Duckworth R."/>
            <person name="Johnson A."/>
            <person name="Loviza R."/>
            <person name="Walstead R."/>
            <person name="Shah Z."/>
            <person name="Kiflezghi M."/>
            <person name="Wade K."/>
            <person name="Ball S.L."/>
            <person name="Bradley K.W."/>
            <person name="Asai D.J."/>
            <person name="Bowman C.A."/>
            <person name="Russell D.A."/>
            <person name="Pope W.H."/>
            <person name="Jacobs-Sera D."/>
            <person name="Hendrix R.W."/>
            <person name="Hatfull G.F."/>
        </authorList>
    </citation>
    <scope>NUCLEOTIDE SEQUENCE [LARGE SCALE GENOMIC DNA]</scope>
    <source>
        <strain evidence="2 3">DSM 27648</strain>
    </source>
</reference>
<organism evidence="2 3">
    <name type="scientific">Labilithrix luteola</name>
    <dbReference type="NCBI Taxonomy" id="1391654"/>
    <lineage>
        <taxon>Bacteria</taxon>
        <taxon>Pseudomonadati</taxon>
        <taxon>Myxococcota</taxon>
        <taxon>Polyangia</taxon>
        <taxon>Polyangiales</taxon>
        <taxon>Labilitrichaceae</taxon>
        <taxon>Labilithrix</taxon>
    </lineage>
</organism>
<gene>
    <name evidence="2" type="ORF">AKJ09_10105</name>
</gene>
<proteinExistence type="predicted"/>
<evidence type="ECO:0000313" key="3">
    <source>
        <dbReference type="Proteomes" id="UP000064967"/>
    </source>
</evidence>
<accession>A0A0K1QCQ3</accession>
<evidence type="ECO:0000313" key="2">
    <source>
        <dbReference type="EMBL" id="AKV03442.1"/>
    </source>
</evidence>
<feature type="compositionally biased region" description="Basic residues" evidence="1">
    <location>
        <begin position="7"/>
        <end position="24"/>
    </location>
</feature>
<feature type="region of interest" description="Disordered" evidence="1">
    <location>
        <begin position="1"/>
        <end position="78"/>
    </location>
</feature>
<evidence type="ECO:0000256" key="1">
    <source>
        <dbReference type="SAM" id="MobiDB-lite"/>
    </source>
</evidence>